<keyword evidence="5 6" id="KW-0472">Membrane</keyword>
<evidence type="ECO:0000256" key="6">
    <source>
        <dbReference type="RuleBase" id="RU363132"/>
    </source>
</evidence>
<evidence type="ECO:0000256" key="3">
    <source>
        <dbReference type="ARBA" id="ARBA00022824"/>
    </source>
</evidence>
<dbReference type="Proteomes" id="UP000243975">
    <property type="component" value="Unassembled WGS sequence"/>
</dbReference>
<comment type="subcellular location">
    <subcellularLocation>
        <location evidence="1 6">Endoplasmic reticulum membrane</location>
        <topology evidence="1 6">Multi-pass membrane protein</topology>
    </subcellularLocation>
</comment>
<dbReference type="GO" id="GO:0009617">
    <property type="term" value="P:response to bacterium"/>
    <property type="evidence" value="ECO:0007669"/>
    <property type="project" value="InterPro"/>
</dbReference>
<keyword evidence="3 6" id="KW-0256">Endoplasmic reticulum</keyword>
<organism evidence="8 9">
    <name type="scientific">Cynara cardunculus var. scolymus</name>
    <name type="common">Globe artichoke</name>
    <name type="synonym">Cynara scolymus</name>
    <dbReference type="NCBI Taxonomy" id="59895"/>
    <lineage>
        <taxon>Eukaryota</taxon>
        <taxon>Viridiplantae</taxon>
        <taxon>Streptophyta</taxon>
        <taxon>Embryophyta</taxon>
        <taxon>Tracheophyta</taxon>
        <taxon>Spermatophyta</taxon>
        <taxon>Magnoliopsida</taxon>
        <taxon>eudicotyledons</taxon>
        <taxon>Gunneridae</taxon>
        <taxon>Pentapetalae</taxon>
        <taxon>asterids</taxon>
        <taxon>campanulids</taxon>
        <taxon>Asterales</taxon>
        <taxon>Asteraceae</taxon>
        <taxon>Carduoideae</taxon>
        <taxon>Cardueae</taxon>
        <taxon>Carduinae</taxon>
        <taxon>Cynara</taxon>
    </lineage>
</organism>
<dbReference type="PROSITE" id="PS50845">
    <property type="entry name" value="RETICULON"/>
    <property type="match status" value="1"/>
</dbReference>
<dbReference type="Gramene" id="KVI04446">
    <property type="protein sequence ID" value="KVI04446"/>
    <property type="gene ID" value="Ccrd_017238"/>
</dbReference>
<comment type="caution">
    <text evidence="8">The sequence shown here is derived from an EMBL/GenBank/DDBJ whole genome shotgun (WGS) entry which is preliminary data.</text>
</comment>
<reference evidence="8 9" key="1">
    <citation type="journal article" date="2016" name="Sci. Rep.">
        <title>The genome sequence of the outbreeding globe artichoke constructed de novo incorporating a phase-aware low-pass sequencing strategy of F1 progeny.</title>
        <authorList>
            <person name="Scaglione D."/>
            <person name="Reyes-Chin-Wo S."/>
            <person name="Acquadro A."/>
            <person name="Froenicke L."/>
            <person name="Portis E."/>
            <person name="Beitel C."/>
            <person name="Tirone M."/>
            <person name="Mauro R."/>
            <person name="Lo Monaco A."/>
            <person name="Mauromicale G."/>
            <person name="Faccioli P."/>
            <person name="Cattivelli L."/>
            <person name="Rieseberg L."/>
            <person name="Michelmore R."/>
            <person name="Lanteri S."/>
        </authorList>
    </citation>
    <scope>NUCLEOTIDE SEQUENCE [LARGE SCALE GENOMIC DNA]</scope>
    <source>
        <strain evidence="8">2C</strain>
    </source>
</reference>
<proteinExistence type="predicted"/>
<dbReference type="EMBL" id="LEKV01002052">
    <property type="protein sequence ID" value="KVI04446.1"/>
    <property type="molecule type" value="Genomic_DNA"/>
</dbReference>
<dbReference type="STRING" id="59895.A0A103Y8G4"/>
<evidence type="ECO:0000313" key="8">
    <source>
        <dbReference type="EMBL" id="KVI04446.1"/>
    </source>
</evidence>
<evidence type="ECO:0000256" key="4">
    <source>
        <dbReference type="ARBA" id="ARBA00022989"/>
    </source>
</evidence>
<sequence length="165" mass="19470">MSKLTQNVDYSIPQITRLYGRKRPIHKILGGGEDILLWRNKIISGVTSIVVLTIWFLFEFAEYNLVTFLCHLTITVMLIIFIWTNGAKAFGWTPPNVPKILLEESTIYQGFCVMGTLPYLYEKHEEKVDYLFHKLNQKVFKIYKMFDRYVVSKIPRWPMRSKKSN</sequence>
<accession>A0A103Y8G4</accession>
<evidence type="ECO:0000256" key="5">
    <source>
        <dbReference type="ARBA" id="ARBA00023136"/>
    </source>
</evidence>
<dbReference type="GO" id="GO:0005789">
    <property type="term" value="C:endoplasmic reticulum membrane"/>
    <property type="evidence" value="ECO:0007669"/>
    <property type="project" value="UniProtKB-SubCell"/>
</dbReference>
<keyword evidence="9" id="KW-1185">Reference proteome</keyword>
<dbReference type="Pfam" id="PF02453">
    <property type="entry name" value="Reticulon"/>
    <property type="match status" value="1"/>
</dbReference>
<dbReference type="InterPro" id="IPR003388">
    <property type="entry name" value="Reticulon"/>
</dbReference>
<evidence type="ECO:0000313" key="9">
    <source>
        <dbReference type="Proteomes" id="UP000243975"/>
    </source>
</evidence>
<evidence type="ECO:0000256" key="2">
    <source>
        <dbReference type="ARBA" id="ARBA00022692"/>
    </source>
</evidence>
<dbReference type="PANTHER" id="PTHR10994">
    <property type="entry name" value="RETICULON"/>
    <property type="match status" value="1"/>
</dbReference>
<feature type="domain" description="Reticulon" evidence="7">
    <location>
        <begin position="32"/>
        <end position="104"/>
    </location>
</feature>
<feature type="transmembrane region" description="Helical" evidence="6">
    <location>
        <begin position="64"/>
        <end position="83"/>
    </location>
</feature>
<keyword evidence="4 6" id="KW-1133">Transmembrane helix</keyword>
<name>A0A103Y8G4_CYNCS</name>
<evidence type="ECO:0000256" key="1">
    <source>
        <dbReference type="ARBA" id="ARBA00004477"/>
    </source>
</evidence>
<dbReference type="AlphaFoldDB" id="A0A103Y8G4"/>
<feature type="transmembrane region" description="Helical" evidence="6">
    <location>
        <begin position="42"/>
        <end position="58"/>
    </location>
</feature>
<evidence type="ECO:0000259" key="7">
    <source>
        <dbReference type="PROSITE" id="PS50845"/>
    </source>
</evidence>
<keyword evidence="2 6" id="KW-0812">Transmembrane</keyword>
<protein>
    <recommendedName>
        <fullName evidence="6">Reticulon-like protein</fullName>
    </recommendedName>
</protein>
<gene>
    <name evidence="8" type="ORF">Ccrd_017238</name>
</gene>
<dbReference type="InterPro" id="IPR045064">
    <property type="entry name" value="Reticulon-like"/>
</dbReference>
<dbReference type="PANTHER" id="PTHR10994:SF85">
    <property type="entry name" value="RETICULON-LIKE PROTEIN B9"/>
    <property type="match status" value="1"/>
</dbReference>